<sequence length="68" mass="7768">MFDLEQLTHSCIEQTECEENVQDGLNRLAEVHTYLGDLLSCSLYTISLWSAVTLLLQRAELPWPDRAS</sequence>
<organism evidence="1 2">
    <name type="scientific">Drosophila mojavensis</name>
    <name type="common">Fruit fly</name>
    <dbReference type="NCBI Taxonomy" id="7230"/>
    <lineage>
        <taxon>Eukaryota</taxon>
        <taxon>Metazoa</taxon>
        <taxon>Ecdysozoa</taxon>
        <taxon>Arthropoda</taxon>
        <taxon>Hexapoda</taxon>
        <taxon>Insecta</taxon>
        <taxon>Pterygota</taxon>
        <taxon>Neoptera</taxon>
        <taxon>Endopterygota</taxon>
        <taxon>Diptera</taxon>
        <taxon>Brachycera</taxon>
        <taxon>Muscomorpha</taxon>
        <taxon>Ephydroidea</taxon>
        <taxon>Drosophilidae</taxon>
        <taxon>Drosophila</taxon>
    </lineage>
</organism>
<name>A0A0Q9XD19_DROMO</name>
<dbReference type="Proteomes" id="UP000009192">
    <property type="component" value="Unassembled WGS sequence"/>
</dbReference>
<evidence type="ECO:0000313" key="2">
    <source>
        <dbReference type="Proteomes" id="UP000009192"/>
    </source>
</evidence>
<protein>
    <submittedName>
        <fullName evidence="1">Uncharacterized protein</fullName>
    </submittedName>
</protein>
<dbReference type="AlphaFoldDB" id="A0A0Q9XD19"/>
<accession>A0A0Q9XD19</accession>
<dbReference type="InParanoid" id="A0A0Q9XD19"/>
<dbReference type="EMBL" id="CH933809">
    <property type="protein sequence ID" value="KRG06486.1"/>
    <property type="molecule type" value="Genomic_DNA"/>
</dbReference>
<keyword evidence="2" id="KW-1185">Reference proteome</keyword>
<proteinExistence type="predicted"/>
<gene>
    <name evidence="1" type="primary">Dmoj\GI26321</name>
    <name evidence="1" type="ORF">Dmoj_GI26321</name>
</gene>
<evidence type="ECO:0000313" key="1">
    <source>
        <dbReference type="EMBL" id="KRG06486.1"/>
    </source>
</evidence>
<reference evidence="1 2" key="1">
    <citation type="journal article" date="2007" name="Nature">
        <title>Evolution of genes and genomes on the Drosophila phylogeny.</title>
        <authorList>
            <consortium name="Drosophila 12 Genomes Consortium"/>
            <person name="Clark A.G."/>
            <person name="Eisen M.B."/>
            <person name="Smith D.R."/>
            <person name="Bergman C.M."/>
            <person name="Oliver B."/>
            <person name="Markow T.A."/>
            <person name="Kaufman T.C."/>
            <person name="Kellis M."/>
            <person name="Gelbart W."/>
            <person name="Iyer V.N."/>
            <person name="Pollard D.A."/>
            <person name="Sackton T.B."/>
            <person name="Larracuente A.M."/>
            <person name="Singh N.D."/>
            <person name="Abad J.P."/>
            <person name="Abt D.N."/>
            <person name="Adryan B."/>
            <person name="Aguade M."/>
            <person name="Akashi H."/>
            <person name="Anderson W.W."/>
            <person name="Aquadro C.F."/>
            <person name="Ardell D.H."/>
            <person name="Arguello R."/>
            <person name="Artieri C.G."/>
            <person name="Barbash D.A."/>
            <person name="Barker D."/>
            <person name="Barsanti P."/>
            <person name="Batterham P."/>
            <person name="Batzoglou S."/>
            <person name="Begun D."/>
            <person name="Bhutkar A."/>
            <person name="Blanco E."/>
            <person name="Bosak S.A."/>
            <person name="Bradley R.K."/>
            <person name="Brand A.D."/>
            <person name="Brent M.R."/>
            <person name="Brooks A.N."/>
            <person name="Brown R.H."/>
            <person name="Butlin R.K."/>
            <person name="Caggese C."/>
            <person name="Calvi B.R."/>
            <person name="Bernardo de Carvalho A."/>
            <person name="Caspi A."/>
            <person name="Castrezana S."/>
            <person name="Celniker S.E."/>
            <person name="Chang J.L."/>
            <person name="Chapple C."/>
            <person name="Chatterji S."/>
            <person name="Chinwalla A."/>
            <person name="Civetta A."/>
            <person name="Clifton S.W."/>
            <person name="Comeron J.M."/>
            <person name="Costello J.C."/>
            <person name="Coyne J.A."/>
            <person name="Daub J."/>
            <person name="David R.G."/>
            <person name="Delcher A.L."/>
            <person name="Delehaunty K."/>
            <person name="Do C.B."/>
            <person name="Ebling H."/>
            <person name="Edwards K."/>
            <person name="Eickbush T."/>
            <person name="Evans J.D."/>
            <person name="Filipski A."/>
            <person name="Findeiss S."/>
            <person name="Freyhult E."/>
            <person name="Fulton L."/>
            <person name="Fulton R."/>
            <person name="Garcia A.C."/>
            <person name="Gardiner A."/>
            <person name="Garfield D.A."/>
            <person name="Garvin B.E."/>
            <person name="Gibson G."/>
            <person name="Gilbert D."/>
            <person name="Gnerre S."/>
            <person name="Godfrey J."/>
            <person name="Good R."/>
            <person name="Gotea V."/>
            <person name="Gravely B."/>
            <person name="Greenberg A.J."/>
            <person name="Griffiths-Jones S."/>
            <person name="Gross S."/>
            <person name="Guigo R."/>
            <person name="Gustafson E.A."/>
            <person name="Haerty W."/>
            <person name="Hahn M.W."/>
            <person name="Halligan D.L."/>
            <person name="Halpern A.L."/>
            <person name="Halter G.M."/>
            <person name="Han M.V."/>
            <person name="Heger A."/>
            <person name="Hillier L."/>
            <person name="Hinrichs A.S."/>
            <person name="Holmes I."/>
            <person name="Hoskins R.A."/>
            <person name="Hubisz M.J."/>
            <person name="Hultmark D."/>
            <person name="Huntley M.A."/>
            <person name="Jaffe D.B."/>
            <person name="Jagadeeshan S."/>
            <person name="Jeck W.R."/>
            <person name="Johnson J."/>
            <person name="Jones C.D."/>
            <person name="Jordan W.C."/>
            <person name="Karpen G.H."/>
            <person name="Kataoka E."/>
            <person name="Keightley P.D."/>
            <person name="Kheradpour P."/>
            <person name="Kirkness E.F."/>
            <person name="Koerich L.B."/>
            <person name="Kristiansen K."/>
            <person name="Kudrna D."/>
            <person name="Kulathinal R.J."/>
            <person name="Kumar S."/>
            <person name="Kwok R."/>
            <person name="Lander E."/>
            <person name="Langley C.H."/>
            <person name="Lapoint R."/>
            <person name="Lazzaro B.P."/>
            <person name="Lee S.J."/>
            <person name="Levesque L."/>
            <person name="Li R."/>
            <person name="Lin C.F."/>
            <person name="Lin M.F."/>
            <person name="Lindblad-Toh K."/>
            <person name="Llopart A."/>
            <person name="Long M."/>
            <person name="Low L."/>
            <person name="Lozovsky E."/>
            <person name="Lu J."/>
            <person name="Luo M."/>
            <person name="Machado C.A."/>
            <person name="Makalowski W."/>
            <person name="Marzo M."/>
            <person name="Matsuda M."/>
            <person name="Matzkin L."/>
            <person name="McAllister B."/>
            <person name="McBride C.S."/>
            <person name="McKernan B."/>
            <person name="McKernan K."/>
            <person name="Mendez-Lago M."/>
            <person name="Minx P."/>
            <person name="Mollenhauer M.U."/>
            <person name="Montooth K."/>
            <person name="Mount S.M."/>
            <person name="Mu X."/>
            <person name="Myers E."/>
            <person name="Negre B."/>
            <person name="Newfeld S."/>
            <person name="Nielsen R."/>
            <person name="Noor M.A."/>
            <person name="O'Grady P."/>
            <person name="Pachter L."/>
            <person name="Papaceit M."/>
            <person name="Parisi M.J."/>
            <person name="Parisi M."/>
            <person name="Parts L."/>
            <person name="Pedersen J.S."/>
            <person name="Pesole G."/>
            <person name="Phillippy A.M."/>
            <person name="Ponting C.P."/>
            <person name="Pop M."/>
            <person name="Porcelli D."/>
            <person name="Powell J.R."/>
            <person name="Prohaska S."/>
            <person name="Pruitt K."/>
            <person name="Puig M."/>
            <person name="Quesneville H."/>
            <person name="Ram K.R."/>
            <person name="Rand D."/>
            <person name="Rasmussen M.D."/>
            <person name="Reed L.K."/>
            <person name="Reenan R."/>
            <person name="Reily A."/>
            <person name="Remington K.A."/>
            <person name="Rieger T.T."/>
            <person name="Ritchie M.G."/>
            <person name="Robin C."/>
            <person name="Rogers Y.H."/>
            <person name="Rohde C."/>
            <person name="Rozas J."/>
            <person name="Rubenfield M.J."/>
            <person name="Ruiz A."/>
            <person name="Russo S."/>
            <person name="Salzberg S.L."/>
            <person name="Sanchez-Gracia A."/>
            <person name="Saranga D.J."/>
            <person name="Sato H."/>
            <person name="Schaeffer S.W."/>
            <person name="Schatz M.C."/>
            <person name="Schlenke T."/>
            <person name="Schwartz R."/>
            <person name="Segarra C."/>
            <person name="Singh R.S."/>
            <person name="Sirot L."/>
            <person name="Sirota M."/>
            <person name="Sisneros N.B."/>
            <person name="Smith C.D."/>
            <person name="Smith T.F."/>
            <person name="Spieth J."/>
            <person name="Stage D.E."/>
            <person name="Stark A."/>
            <person name="Stephan W."/>
            <person name="Strausberg R.L."/>
            <person name="Strempel S."/>
            <person name="Sturgill D."/>
            <person name="Sutton G."/>
            <person name="Sutton G.G."/>
            <person name="Tao W."/>
            <person name="Teichmann S."/>
            <person name="Tobari Y.N."/>
            <person name="Tomimura Y."/>
            <person name="Tsolas J.M."/>
            <person name="Valente V.L."/>
            <person name="Venter E."/>
            <person name="Venter J.C."/>
            <person name="Vicario S."/>
            <person name="Vieira F.G."/>
            <person name="Vilella A.J."/>
            <person name="Villasante A."/>
            <person name="Walenz B."/>
            <person name="Wang J."/>
            <person name="Wasserman M."/>
            <person name="Watts T."/>
            <person name="Wilson D."/>
            <person name="Wilson R.K."/>
            <person name="Wing R.A."/>
            <person name="Wolfner M.F."/>
            <person name="Wong A."/>
            <person name="Wong G.K."/>
            <person name="Wu C.I."/>
            <person name="Wu G."/>
            <person name="Yamamoto D."/>
            <person name="Yang H.P."/>
            <person name="Yang S.P."/>
            <person name="Yorke J.A."/>
            <person name="Yoshida K."/>
            <person name="Zdobnov E."/>
            <person name="Zhang P."/>
            <person name="Zhang Y."/>
            <person name="Zimin A.V."/>
            <person name="Baldwin J."/>
            <person name="Abdouelleil A."/>
            <person name="Abdulkadir J."/>
            <person name="Abebe A."/>
            <person name="Abera B."/>
            <person name="Abreu J."/>
            <person name="Acer S.C."/>
            <person name="Aftuck L."/>
            <person name="Alexander A."/>
            <person name="An P."/>
            <person name="Anderson E."/>
            <person name="Anderson S."/>
            <person name="Arachi H."/>
            <person name="Azer M."/>
            <person name="Bachantsang P."/>
            <person name="Barry A."/>
            <person name="Bayul T."/>
            <person name="Berlin A."/>
            <person name="Bessette D."/>
            <person name="Bloom T."/>
            <person name="Blye J."/>
            <person name="Boguslavskiy L."/>
            <person name="Bonnet C."/>
            <person name="Boukhgalter B."/>
            <person name="Bourzgui I."/>
            <person name="Brown A."/>
            <person name="Cahill P."/>
            <person name="Channer S."/>
            <person name="Cheshatsang Y."/>
            <person name="Chuda L."/>
            <person name="Citroen M."/>
            <person name="Collymore A."/>
            <person name="Cooke P."/>
            <person name="Costello M."/>
            <person name="D'Aco K."/>
            <person name="Daza R."/>
            <person name="De Haan G."/>
            <person name="DeGray S."/>
            <person name="DeMaso C."/>
            <person name="Dhargay N."/>
            <person name="Dooley K."/>
            <person name="Dooley E."/>
            <person name="Doricent M."/>
            <person name="Dorje P."/>
            <person name="Dorjee K."/>
            <person name="Dupes A."/>
            <person name="Elong R."/>
            <person name="Falk J."/>
            <person name="Farina A."/>
            <person name="Faro S."/>
            <person name="Ferguson D."/>
            <person name="Fisher S."/>
            <person name="Foley C.D."/>
            <person name="Franke A."/>
            <person name="Friedrich D."/>
            <person name="Gadbois L."/>
            <person name="Gearin G."/>
            <person name="Gearin C.R."/>
            <person name="Giannoukos G."/>
            <person name="Goode T."/>
            <person name="Graham J."/>
            <person name="Grandbois E."/>
            <person name="Grewal S."/>
            <person name="Gyaltsen K."/>
            <person name="Hafez N."/>
            <person name="Hagos B."/>
            <person name="Hall J."/>
            <person name="Henson C."/>
            <person name="Hollinger A."/>
            <person name="Honan T."/>
            <person name="Huard M.D."/>
            <person name="Hughes L."/>
            <person name="Hurhula B."/>
            <person name="Husby M.E."/>
            <person name="Kamat A."/>
            <person name="Kanga B."/>
            <person name="Kashin S."/>
            <person name="Khazanovich D."/>
            <person name="Kisner P."/>
            <person name="Lance K."/>
            <person name="Lara M."/>
            <person name="Lee W."/>
            <person name="Lennon N."/>
            <person name="Letendre F."/>
            <person name="LeVine R."/>
            <person name="Lipovsky A."/>
            <person name="Liu X."/>
            <person name="Liu J."/>
            <person name="Liu S."/>
            <person name="Lokyitsang T."/>
            <person name="Lokyitsang Y."/>
            <person name="Lubonja R."/>
            <person name="Lui A."/>
            <person name="MacDonald P."/>
            <person name="Magnisalis V."/>
            <person name="Maru K."/>
            <person name="Matthews C."/>
            <person name="McCusker W."/>
            <person name="McDonough S."/>
            <person name="Mehta T."/>
            <person name="Meldrim J."/>
            <person name="Meneus L."/>
            <person name="Mihai O."/>
            <person name="Mihalev A."/>
            <person name="Mihova T."/>
            <person name="Mittelman R."/>
            <person name="Mlenga V."/>
            <person name="Montmayeur A."/>
            <person name="Mulrain L."/>
            <person name="Navidi A."/>
            <person name="Naylor J."/>
            <person name="Negash T."/>
            <person name="Nguyen T."/>
            <person name="Nguyen N."/>
            <person name="Nicol R."/>
            <person name="Norbu C."/>
            <person name="Norbu N."/>
            <person name="Novod N."/>
            <person name="O'Neill B."/>
            <person name="Osman S."/>
            <person name="Markiewicz E."/>
            <person name="Oyono O.L."/>
            <person name="Patti C."/>
            <person name="Phunkhang P."/>
            <person name="Pierre F."/>
            <person name="Priest M."/>
            <person name="Raghuraman S."/>
            <person name="Rege F."/>
            <person name="Reyes R."/>
            <person name="Rise C."/>
            <person name="Rogov P."/>
            <person name="Ross K."/>
            <person name="Ryan E."/>
            <person name="Settipalli S."/>
            <person name="Shea T."/>
            <person name="Sherpa N."/>
            <person name="Shi L."/>
            <person name="Shih D."/>
            <person name="Sparrow T."/>
            <person name="Spaulding J."/>
            <person name="Stalker J."/>
            <person name="Stange-Thomann N."/>
            <person name="Stavropoulos S."/>
            <person name="Stone C."/>
            <person name="Strader C."/>
            <person name="Tesfaye S."/>
            <person name="Thomson T."/>
            <person name="Thoulutsang Y."/>
            <person name="Thoulutsang D."/>
            <person name="Topham K."/>
            <person name="Topping I."/>
            <person name="Tsamla T."/>
            <person name="Vassiliev H."/>
            <person name="Vo A."/>
            <person name="Wangchuk T."/>
            <person name="Wangdi T."/>
            <person name="Weiand M."/>
            <person name="Wilkinson J."/>
            <person name="Wilson A."/>
            <person name="Yadav S."/>
            <person name="Young G."/>
            <person name="Yu Q."/>
            <person name="Zembek L."/>
            <person name="Zhong D."/>
            <person name="Zimmer A."/>
            <person name="Zwirko Z."/>
            <person name="Jaffe D.B."/>
            <person name="Alvarez P."/>
            <person name="Brockman W."/>
            <person name="Butler J."/>
            <person name="Chin C."/>
            <person name="Gnerre S."/>
            <person name="Grabherr M."/>
            <person name="Kleber M."/>
            <person name="Mauceli E."/>
            <person name="MacCallum I."/>
        </authorList>
    </citation>
    <scope>NUCLEOTIDE SEQUENCE [LARGE SCALE GENOMIC DNA]</scope>
    <source>
        <strain evidence="2">Tucson 15081-1352.22</strain>
    </source>
</reference>
<dbReference type="KEGG" id="dmo:Dmoj_GI26321"/>